<organism evidence="2 3">
    <name type="scientific">Polysphondylium violaceum</name>
    <dbReference type="NCBI Taxonomy" id="133409"/>
    <lineage>
        <taxon>Eukaryota</taxon>
        <taxon>Amoebozoa</taxon>
        <taxon>Evosea</taxon>
        <taxon>Eumycetozoa</taxon>
        <taxon>Dictyostelia</taxon>
        <taxon>Dictyosteliales</taxon>
        <taxon>Dictyosteliaceae</taxon>
        <taxon>Polysphondylium</taxon>
    </lineage>
</organism>
<evidence type="ECO:0000256" key="1">
    <source>
        <dbReference type="SAM" id="MobiDB-lite"/>
    </source>
</evidence>
<dbReference type="EMBL" id="AJWJ01000642">
    <property type="protein sequence ID" value="KAF2069555.1"/>
    <property type="molecule type" value="Genomic_DNA"/>
</dbReference>
<reference evidence="2" key="1">
    <citation type="submission" date="2020-01" db="EMBL/GenBank/DDBJ databases">
        <title>Development of genomics and gene disruption for Polysphondylium violaceum indicates a role for the polyketide synthase stlB in stalk morphogenesis.</title>
        <authorList>
            <person name="Narita B."/>
            <person name="Kawabe Y."/>
            <person name="Kin K."/>
            <person name="Saito T."/>
            <person name="Gibbs R."/>
            <person name="Kuspa A."/>
            <person name="Muzny D."/>
            <person name="Queller D."/>
            <person name="Richards S."/>
            <person name="Strassman J."/>
            <person name="Sucgang R."/>
            <person name="Worley K."/>
            <person name="Schaap P."/>
        </authorList>
    </citation>
    <scope>NUCLEOTIDE SEQUENCE</scope>
    <source>
        <strain evidence="2">QSvi11</strain>
    </source>
</reference>
<evidence type="ECO:0000313" key="2">
    <source>
        <dbReference type="EMBL" id="KAF2069555.1"/>
    </source>
</evidence>
<dbReference type="Proteomes" id="UP000695562">
    <property type="component" value="Unassembled WGS sequence"/>
</dbReference>
<evidence type="ECO:0000313" key="3">
    <source>
        <dbReference type="Proteomes" id="UP000695562"/>
    </source>
</evidence>
<feature type="compositionally biased region" description="Basic and acidic residues" evidence="1">
    <location>
        <begin position="46"/>
        <end position="81"/>
    </location>
</feature>
<feature type="compositionally biased region" description="Polar residues" evidence="1">
    <location>
        <begin position="108"/>
        <end position="121"/>
    </location>
</feature>
<feature type="compositionally biased region" description="Basic residues" evidence="1">
    <location>
        <begin position="1"/>
        <end position="21"/>
    </location>
</feature>
<name>A0A8J4UWD2_9MYCE</name>
<accession>A0A8J4UWD2</accession>
<gene>
    <name evidence="2" type="ORF">CYY_009132</name>
</gene>
<keyword evidence="3" id="KW-1185">Reference proteome</keyword>
<sequence>MGLKKVHKKKNKPTKPVKVRATKAPALQPTIRSTSPPPPLSADNSKSIESKDTEKERKREEIDEKNENQKSDDELKSKKDAPSINDGETAPPPPPTEPIAKEQEIATIPTNTTETPAPTVG</sequence>
<protein>
    <submittedName>
        <fullName evidence="2">Uncharacterized protein</fullName>
    </submittedName>
</protein>
<proteinExistence type="predicted"/>
<comment type="caution">
    <text evidence="2">The sequence shown here is derived from an EMBL/GenBank/DDBJ whole genome shotgun (WGS) entry which is preliminary data.</text>
</comment>
<feature type="region of interest" description="Disordered" evidence="1">
    <location>
        <begin position="1"/>
        <end position="121"/>
    </location>
</feature>
<dbReference type="AlphaFoldDB" id="A0A8J4UWD2"/>